<keyword evidence="4" id="KW-1185">Reference proteome</keyword>
<dbReference type="InterPro" id="IPR037021">
    <property type="entry name" value="RnfH_sf"/>
</dbReference>
<evidence type="ECO:0000256" key="2">
    <source>
        <dbReference type="HAMAP-Rule" id="MF_00460"/>
    </source>
</evidence>
<dbReference type="Pfam" id="PF03658">
    <property type="entry name" value="Ub-RnfH"/>
    <property type="match status" value="1"/>
</dbReference>
<comment type="similarity">
    <text evidence="1 2">Belongs to the UPF0125 (RnfH) family.</text>
</comment>
<evidence type="ECO:0000256" key="1">
    <source>
        <dbReference type="ARBA" id="ARBA00010645"/>
    </source>
</evidence>
<sequence length="103" mass="11373">MSLIHIEVAYALPAHQWLLKLAVPAGTTVLEAATQAVASGQLGELDLAAHQLGIFGQLLKAPQERVLEEGERVEIYRPLLADPKEIRKARAKQARKRLRQTSD</sequence>
<accession>A0ABT0E8D7</accession>
<dbReference type="InterPro" id="IPR005346">
    <property type="entry name" value="RnfH"/>
</dbReference>
<dbReference type="PANTHER" id="PTHR37483">
    <property type="entry name" value="UPF0125 PROTEIN RATB"/>
    <property type="match status" value="1"/>
</dbReference>
<reference evidence="3" key="1">
    <citation type="submission" date="2022-04" db="EMBL/GenBank/DDBJ databases">
        <title>Alcanivorax sp. CY1518 draft genome sequence.</title>
        <authorList>
            <person name="Zhao G."/>
            <person name="An M."/>
        </authorList>
    </citation>
    <scope>NUCLEOTIDE SEQUENCE</scope>
    <source>
        <strain evidence="3">CY1518</strain>
    </source>
</reference>
<evidence type="ECO:0000313" key="4">
    <source>
        <dbReference type="Proteomes" id="UP001165524"/>
    </source>
</evidence>
<dbReference type="InterPro" id="IPR016155">
    <property type="entry name" value="Mopterin_synth/thiamin_S_b"/>
</dbReference>
<evidence type="ECO:0000313" key="3">
    <source>
        <dbReference type="EMBL" id="MCK0538069.1"/>
    </source>
</evidence>
<proteinExistence type="inferred from homology"/>
<comment type="caution">
    <text evidence="3">The sequence shown here is derived from an EMBL/GenBank/DDBJ whole genome shotgun (WGS) entry which is preliminary data.</text>
</comment>
<dbReference type="PANTHER" id="PTHR37483:SF1">
    <property type="entry name" value="UPF0125 PROTEIN RATB"/>
    <property type="match status" value="1"/>
</dbReference>
<dbReference type="NCBIfam" id="NF002490">
    <property type="entry name" value="PRK01777.1"/>
    <property type="match status" value="1"/>
</dbReference>
<dbReference type="RefSeq" id="WP_246952321.1">
    <property type="nucleotide sequence ID" value="NZ_JALKII010000006.1"/>
</dbReference>
<dbReference type="EMBL" id="JALKII010000006">
    <property type="protein sequence ID" value="MCK0538069.1"/>
    <property type="molecule type" value="Genomic_DNA"/>
</dbReference>
<protein>
    <recommendedName>
        <fullName evidence="2">UPF0125 protein MU846_10140</fullName>
    </recommendedName>
</protein>
<gene>
    <name evidence="3" type="ORF">MU846_10140</name>
</gene>
<dbReference type="Gene3D" id="3.10.20.280">
    <property type="entry name" value="RnfH-like"/>
    <property type="match status" value="1"/>
</dbReference>
<organism evidence="3 4">
    <name type="scientific">Alcanivorax quisquiliarum</name>
    <dbReference type="NCBI Taxonomy" id="2933565"/>
    <lineage>
        <taxon>Bacteria</taxon>
        <taxon>Pseudomonadati</taxon>
        <taxon>Pseudomonadota</taxon>
        <taxon>Gammaproteobacteria</taxon>
        <taxon>Oceanospirillales</taxon>
        <taxon>Alcanivoracaceae</taxon>
        <taxon>Alcanivorax</taxon>
    </lineage>
</organism>
<dbReference type="SUPFAM" id="SSF54285">
    <property type="entry name" value="MoaD/ThiS"/>
    <property type="match status" value="1"/>
</dbReference>
<name>A0ABT0E8D7_9GAMM</name>
<dbReference type="HAMAP" id="MF_00460">
    <property type="entry name" value="UPF0125_RnfH"/>
    <property type="match status" value="1"/>
</dbReference>
<dbReference type="Proteomes" id="UP001165524">
    <property type="component" value="Unassembled WGS sequence"/>
</dbReference>